<evidence type="ECO:0000256" key="4">
    <source>
        <dbReference type="ARBA" id="ARBA00022837"/>
    </source>
</evidence>
<keyword evidence="2" id="KW-0812">Transmembrane</keyword>
<dbReference type="GeneID" id="20214335"/>
<dbReference type="FunFam" id="2.60.40.60:FF:000412">
    <property type="entry name" value="Uncharacterized protein"/>
    <property type="match status" value="1"/>
</dbReference>
<dbReference type="GO" id="GO:0007156">
    <property type="term" value="P:homophilic cell adhesion via plasma membrane adhesion molecules"/>
    <property type="evidence" value="ECO:0007669"/>
    <property type="project" value="InterPro"/>
</dbReference>
<reference evidence="11" key="3">
    <citation type="submission" date="2015-06" db="UniProtKB">
        <authorList>
            <consortium name="EnsemblMetazoa"/>
        </authorList>
    </citation>
    <scope>IDENTIFICATION</scope>
</reference>
<dbReference type="PANTHER" id="PTHR24028">
    <property type="entry name" value="CADHERIN-87A"/>
    <property type="match status" value="1"/>
</dbReference>
<dbReference type="EMBL" id="AMQM01001887">
    <property type="status" value="NOT_ANNOTATED_CDS"/>
    <property type="molecule type" value="Genomic_DNA"/>
</dbReference>
<evidence type="ECO:0000256" key="1">
    <source>
        <dbReference type="ARBA" id="ARBA00004167"/>
    </source>
</evidence>
<dbReference type="EnsemblMetazoa" id="HelroT69346">
    <property type="protein sequence ID" value="HelroP69346"/>
    <property type="gene ID" value="HelroG69346"/>
</dbReference>
<keyword evidence="7" id="KW-0325">Glycoprotein</keyword>
<keyword evidence="3" id="KW-0677">Repeat</keyword>
<feature type="domain" description="Cadherin" evidence="9">
    <location>
        <begin position="240"/>
        <end position="348"/>
    </location>
</feature>
<dbReference type="InParanoid" id="T1FZT7"/>
<dbReference type="STRING" id="6412.T1FZT7"/>
<evidence type="ECO:0000313" key="10">
    <source>
        <dbReference type="EMBL" id="ESN92819.1"/>
    </source>
</evidence>
<dbReference type="SMART" id="SM00112">
    <property type="entry name" value="CA"/>
    <property type="match status" value="3"/>
</dbReference>
<feature type="domain" description="Cadherin" evidence="9">
    <location>
        <begin position="120"/>
        <end position="239"/>
    </location>
</feature>
<keyword evidence="5" id="KW-1133">Transmembrane helix</keyword>
<dbReference type="RefSeq" id="XP_009028812.1">
    <property type="nucleotide sequence ID" value="XM_009030564.1"/>
</dbReference>
<comment type="subcellular location">
    <subcellularLocation>
        <location evidence="1">Membrane</location>
        <topology evidence="1">Single-pass membrane protein</topology>
    </subcellularLocation>
</comment>
<evidence type="ECO:0000256" key="5">
    <source>
        <dbReference type="ARBA" id="ARBA00022989"/>
    </source>
</evidence>
<organism evidence="11 12">
    <name type="scientific">Helobdella robusta</name>
    <name type="common">Californian leech</name>
    <dbReference type="NCBI Taxonomy" id="6412"/>
    <lineage>
        <taxon>Eukaryota</taxon>
        <taxon>Metazoa</taxon>
        <taxon>Spiralia</taxon>
        <taxon>Lophotrochozoa</taxon>
        <taxon>Annelida</taxon>
        <taxon>Clitellata</taxon>
        <taxon>Hirudinea</taxon>
        <taxon>Rhynchobdellida</taxon>
        <taxon>Glossiphoniidae</taxon>
        <taxon>Helobdella</taxon>
    </lineage>
</organism>
<evidence type="ECO:0000256" key="8">
    <source>
        <dbReference type="PROSITE-ProRule" id="PRU00043"/>
    </source>
</evidence>
<dbReference type="EMBL" id="KB097639">
    <property type="protein sequence ID" value="ESN92819.1"/>
    <property type="molecule type" value="Genomic_DNA"/>
</dbReference>
<reference evidence="12" key="1">
    <citation type="submission" date="2012-12" db="EMBL/GenBank/DDBJ databases">
        <authorList>
            <person name="Hellsten U."/>
            <person name="Grimwood J."/>
            <person name="Chapman J.A."/>
            <person name="Shapiro H."/>
            <person name="Aerts A."/>
            <person name="Otillar R.P."/>
            <person name="Terry A.Y."/>
            <person name="Boore J.L."/>
            <person name="Simakov O."/>
            <person name="Marletaz F."/>
            <person name="Cho S.-J."/>
            <person name="Edsinger-Gonzales E."/>
            <person name="Havlak P."/>
            <person name="Kuo D.-H."/>
            <person name="Larsson T."/>
            <person name="Lv J."/>
            <person name="Arendt D."/>
            <person name="Savage R."/>
            <person name="Osoegawa K."/>
            <person name="de Jong P."/>
            <person name="Lindberg D.R."/>
            <person name="Seaver E.C."/>
            <person name="Weisblat D.A."/>
            <person name="Putnam N.H."/>
            <person name="Grigoriev I.V."/>
            <person name="Rokhsar D.S."/>
        </authorList>
    </citation>
    <scope>NUCLEOTIDE SEQUENCE</scope>
</reference>
<dbReference type="SUPFAM" id="SSF49313">
    <property type="entry name" value="Cadherin-like"/>
    <property type="match status" value="2"/>
</dbReference>
<dbReference type="GO" id="GO:0050839">
    <property type="term" value="F:cell adhesion molecule binding"/>
    <property type="evidence" value="ECO:0000318"/>
    <property type="project" value="GO_Central"/>
</dbReference>
<dbReference type="eggNOG" id="KOG3594">
    <property type="taxonomic scope" value="Eukaryota"/>
</dbReference>
<evidence type="ECO:0000256" key="3">
    <source>
        <dbReference type="ARBA" id="ARBA00022737"/>
    </source>
</evidence>
<evidence type="ECO:0000259" key="9">
    <source>
        <dbReference type="PROSITE" id="PS50268"/>
    </source>
</evidence>
<dbReference type="PROSITE" id="PS50268">
    <property type="entry name" value="CADHERIN_2"/>
    <property type="match status" value="3"/>
</dbReference>
<keyword evidence="6" id="KW-0472">Membrane</keyword>
<dbReference type="PROSITE" id="PS00232">
    <property type="entry name" value="CADHERIN_1"/>
    <property type="match status" value="2"/>
</dbReference>
<dbReference type="Gene3D" id="2.60.40.60">
    <property type="entry name" value="Cadherins"/>
    <property type="match status" value="3"/>
</dbReference>
<dbReference type="CTD" id="20214335"/>
<dbReference type="CDD" id="cd11304">
    <property type="entry name" value="Cadherin_repeat"/>
    <property type="match status" value="2"/>
</dbReference>
<dbReference type="GO" id="GO:0005886">
    <property type="term" value="C:plasma membrane"/>
    <property type="evidence" value="ECO:0000318"/>
    <property type="project" value="GO_Central"/>
</dbReference>
<feature type="domain" description="Cadherin" evidence="9">
    <location>
        <begin position="1"/>
        <end position="119"/>
    </location>
</feature>
<dbReference type="HOGENOM" id="CLU_777501_0_0_1"/>
<dbReference type="InterPro" id="IPR015919">
    <property type="entry name" value="Cadherin-like_sf"/>
</dbReference>
<dbReference type="GO" id="GO:0007155">
    <property type="term" value="P:cell adhesion"/>
    <property type="evidence" value="ECO:0000318"/>
    <property type="project" value="GO_Central"/>
</dbReference>
<keyword evidence="12" id="KW-1185">Reference proteome</keyword>
<gene>
    <name evidence="11" type="primary">20214335</name>
    <name evidence="10" type="ORF">HELRODRAFT_69346</name>
</gene>
<dbReference type="PANTHER" id="PTHR24028:SF146">
    <property type="entry name" value="CADHERIN 96CB, ISOFORM D-RELATED"/>
    <property type="match status" value="1"/>
</dbReference>
<dbReference type="Pfam" id="PF00028">
    <property type="entry name" value="Cadherin"/>
    <property type="match status" value="2"/>
</dbReference>
<evidence type="ECO:0000256" key="6">
    <source>
        <dbReference type="ARBA" id="ARBA00023136"/>
    </source>
</evidence>
<evidence type="ECO:0000313" key="12">
    <source>
        <dbReference type="Proteomes" id="UP000015101"/>
    </source>
</evidence>
<dbReference type="FunFam" id="2.60.40.60:FF:000020">
    <property type="entry name" value="Dachsous cadherin-related 1b"/>
    <property type="match status" value="1"/>
</dbReference>
<dbReference type="GO" id="GO:0005509">
    <property type="term" value="F:calcium ion binding"/>
    <property type="evidence" value="ECO:0007669"/>
    <property type="project" value="UniProtKB-UniRule"/>
</dbReference>
<accession>T1FZT7</accession>
<dbReference type="Proteomes" id="UP000015101">
    <property type="component" value="Unassembled WGS sequence"/>
</dbReference>
<evidence type="ECO:0000313" key="11">
    <source>
        <dbReference type="EnsemblMetazoa" id="HelroP69346"/>
    </source>
</evidence>
<evidence type="ECO:0000256" key="2">
    <source>
        <dbReference type="ARBA" id="ARBA00022692"/>
    </source>
</evidence>
<dbReference type="InterPro" id="IPR020894">
    <property type="entry name" value="Cadherin_CS"/>
</dbReference>
<dbReference type="AlphaFoldDB" id="T1FZT7"/>
<evidence type="ECO:0000256" key="7">
    <source>
        <dbReference type="ARBA" id="ARBA00023180"/>
    </source>
</evidence>
<dbReference type="PRINTS" id="PR00205">
    <property type="entry name" value="CADHERIN"/>
</dbReference>
<dbReference type="OrthoDB" id="6252479at2759"/>
<dbReference type="InterPro" id="IPR002126">
    <property type="entry name" value="Cadherin-like_dom"/>
</dbReference>
<proteinExistence type="predicted"/>
<protein>
    <recommendedName>
        <fullName evidence="9">Cadherin domain-containing protein</fullName>
    </recommendedName>
</protein>
<reference evidence="10 12" key="2">
    <citation type="journal article" date="2013" name="Nature">
        <title>Insights into bilaterian evolution from three spiralian genomes.</title>
        <authorList>
            <person name="Simakov O."/>
            <person name="Marletaz F."/>
            <person name="Cho S.J."/>
            <person name="Edsinger-Gonzales E."/>
            <person name="Havlak P."/>
            <person name="Hellsten U."/>
            <person name="Kuo D.H."/>
            <person name="Larsson T."/>
            <person name="Lv J."/>
            <person name="Arendt D."/>
            <person name="Savage R."/>
            <person name="Osoegawa K."/>
            <person name="de Jong P."/>
            <person name="Grimwood J."/>
            <person name="Chapman J.A."/>
            <person name="Shapiro H."/>
            <person name="Aerts A."/>
            <person name="Otillar R.P."/>
            <person name="Terry A.Y."/>
            <person name="Boore J.L."/>
            <person name="Grigoriev I.V."/>
            <person name="Lindberg D.R."/>
            <person name="Seaver E.C."/>
            <person name="Weisblat D.A."/>
            <person name="Putnam N.H."/>
            <person name="Rokhsar D.S."/>
        </authorList>
    </citation>
    <scope>NUCLEOTIDE SEQUENCE</scope>
</reference>
<sequence>MNAFDYNLTWLESQTYLSFRYTLEEEQFLNINLLELLNIDKNIFSNYKFVPLKTSNLLKIRVNAVIYSNEILDREELCNSSVNVCHIEVEVGLQKDVLLKTIINLKIILQDINDNSPKFEKHRKVISLAENLNLGHLIQLPTATDLDSFLYNIDRYEIKENTDEKYFELTHDDVDLFDEDIFSSPRQAPYLKLIKSLDREGRDLHRVHFTAYDKGIPANSAQMIIEIQIEDVNDNRPQFLSLYYSKTLVENNTSESNIIQVLAHDSDLGENGEVWYAFASNTTKFYGDWFSIDPKTGVISNIQNIDYEMFGPEIKLEVLARDKSNNLTSTPALIDISIKDVNDNEPLIHIENLKLSI</sequence>
<dbReference type="InterPro" id="IPR050174">
    <property type="entry name" value="Protocadherin/Cadherin-CA"/>
</dbReference>
<dbReference type="KEGG" id="hro:HELRODRAFT_69346"/>
<name>T1FZT7_HELRO</name>
<keyword evidence="4 8" id="KW-0106">Calcium</keyword>